<keyword evidence="3" id="KW-1185">Reference proteome</keyword>
<reference evidence="2 3" key="1">
    <citation type="journal article" date="2020" name="G3 (Bethesda)">
        <title>Improved Reference Genome for Cyclotella cryptica CCMP332, a Model for Cell Wall Morphogenesis, Salinity Adaptation, and Lipid Production in Diatoms (Bacillariophyta).</title>
        <authorList>
            <person name="Roberts W.R."/>
            <person name="Downey K.M."/>
            <person name="Ruck E.C."/>
            <person name="Traller J.C."/>
            <person name="Alverson A.J."/>
        </authorList>
    </citation>
    <scope>NUCLEOTIDE SEQUENCE [LARGE SCALE GENOMIC DNA]</scope>
    <source>
        <strain evidence="2 3">CCMP332</strain>
    </source>
</reference>
<sequence length="213" mass="23438">MSPTRNISPISSIDDQTVQTTNSTHSASPVNVVSLELEAARHRYEIAKKWEASATNILMTAQRDVNNARSEMSDAAAYLKSIEQRLGVANHQNDSSSASVVSKTSIDVPWTPALTVTGSDVPEINGTYTQCGYFDFVPKYIKITDCDGKQQVFMIFRCKVSETAKRWYISIGSPENGVYFTGGKEGSRRPPVKGWVNIATRAPESKLKVKSNL</sequence>
<organism evidence="2 3">
    <name type="scientific">Cyclotella cryptica</name>
    <dbReference type="NCBI Taxonomy" id="29204"/>
    <lineage>
        <taxon>Eukaryota</taxon>
        <taxon>Sar</taxon>
        <taxon>Stramenopiles</taxon>
        <taxon>Ochrophyta</taxon>
        <taxon>Bacillariophyta</taxon>
        <taxon>Coscinodiscophyceae</taxon>
        <taxon>Thalassiosirophycidae</taxon>
        <taxon>Stephanodiscales</taxon>
        <taxon>Stephanodiscaceae</taxon>
        <taxon>Cyclotella</taxon>
    </lineage>
</organism>
<evidence type="ECO:0000313" key="3">
    <source>
        <dbReference type="Proteomes" id="UP001516023"/>
    </source>
</evidence>
<proteinExistence type="predicted"/>
<gene>
    <name evidence="2" type="ORF">HJC23_012458</name>
</gene>
<dbReference type="EMBL" id="JABMIG020000268">
    <property type="protein sequence ID" value="KAL3783122.1"/>
    <property type="molecule type" value="Genomic_DNA"/>
</dbReference>
<dbReference type="Proteomes" id="UP001516023">
    <property type="component" value="Unassembled WGS sequence"/>
</dbReference>
<name>A0ABD3P609_9STRA</name>
<accession>A0ABD3P609</accession>
<protein>
    <submittedName>
        <fullName evidence="2">Uncharacterized protein</fullName>
    </submittedName>
</protein>
<evidence type="ECO:0000256" key="1">
    <source>
        <dbReference type="SAM" id="MobiDB-lite"/>
    </source>
</evidence>
<evidence type="ECO:0000313" key="2">
    <source>
        <dbReference type="EMBL" id="KAL3783122.1"/>
    </source>
</evidence>
<dbReference type="AlphaFoldDB" id="A0ABD3P609"/>
<feature type="region of interest" description="Disordered" evidence="1">
    <location>
        <begin position="1"/>
        <end position="27"/>
    </location>
</feature>
<comment type="caution">
    <text evidence="2">The sequence shown here is derived from an EMBL/GenBank/DDBJ whole genome shotgun (WGS) entry which is preliminary data.</text>
</comment>